<dbReference type="Proteomes" id="UP001486207">
    <property type="component" value="Unassembled WGS sequence"/>
</dbReference>
<comment type="caution">
    <text evidence="2">The sequence shown here is derived from an EMBL/GenBank/DDBJ whole genome shotgun (WGS) entry which is preliminary data.</text>
</comment>
<proteinExistence type="predicted"/>
<dbReference type="EMBL" id="JBEPFB010000024">
    <property type="protein sequence ID" value="MER7378423.1"/>
    <property type="molecule type" value="Genomic_DNA"/>
</dbReference>
<gene>
    <name evidence="2" type="ORF">ABT384_37995</name>
</gene>
<sequence length="239" mass="25692">MNASLPEPDITPERAVLWMGLPSFCLSYVRDVSPAELLLRLGAPATAFESLTLDASDSLVDYENPGSLMRFGVLGRWSFCFETWGIVAGSNWGLTRMSSGTEALSYLSGGDGMDIVQSWQDAQPVELFEPGSFGSLRAHHDHPLWDAAHSHRNTLPDPAQSGAARESSLKAIHDRVQAHITPELITQALPSVWLPETSAMRRNGANPLPLVAPQPSPRTLGAFLGSLQPPSDSGPNSAP</sequence>
<keyword evidence="3" id="KW-1185">Reference proteome</keyword>
<reference evidence="2 3" key="1">
    <citation type="submission" date="2024-06" db="EMBL/GenBank/DDBJ databases">
        <title>The Natural Products Discovery Center: Release of the First 8490 Sequenced Strains for Exploring Actinobacteria Biosynthetic Diversity.</title>
        <authorList>
            <person name="Kalkreuter E."/>
            <person name="Kautsar S.A."/>
            <person name="Yang D."/>
            <person name="Bader C.D."/>
            <person name="Teijaro C.N."/>
            <person name="Fluegel L."/>
            <person name="Davis C.M."/>
            <person name="Simpson J.R."/>
            <person name="Lauterbach L."/>
            <person name="Steele A.D."/>
            <person name="Gui C."/>
            <person name="Meng S."/>
            <person name="Li G."/>
            <person name="Viehrig K."/>
            <person name="Ye F."/>
            <person name="Su P."/>
            <person name="Kiefer A.F."/>
            <person name="Nichols A."/>
            <person name="Cepeda A.J."/>
            <person name="Yan W."/>
            <person name="Fan B."/>
            <person name="Jiang Y."/>
            <person name="Adhikari A."/>
            <person name="Zheng C.-J."/>
            <person name="Schuster L."/>
            <person name="Cowan T.M."/>
            <person name="Smanski M.J."/>
            <person name="Chevrette M.G."/>
            <person name="De Carvalho L.P.S."/>
            <person name="Shen B."/>
        </authorList>
    </citation>
    <scope>NUCLEOTIDE SEQUENCE [LARGE SCALE GENOMIC DNA]</scope>
    <source>
        <strain evidence="2 3">NPDC000155</strain>
    </source>
</reference>
<organism evidence="2 3">
    <name type="scientific">Streptomyces lanatus</name>
    <dbReference type="NCBI Taxonomy" id="66900"/>
    <lineage>
        <taxon>Bacteria</taxon>
        <taxon>Bacillati</taxon>
        <taxon>Actinomycetota</taxon>
        <taxon>Actinomycetes</taxon>
        <taxon>Kitasatosporales</taxon>
        <taxon>Streptomycetaceae</taxon>
        <taxon>Streptomyces</taxon>
    </lineage>
</organism>
<dbReference type="Pfam" id="PF20062">
    <property type="entry name" value="DUF6461"/>
    <property type="match status" value="1"/>
</dbReference>
<protein>
    <submittedName>
        <fullName evidence="2">DUF6461 domain-containing protein</fullName>
    </submittedName>
</protein>
<evidence type="ECO:0000313" key="2">
    <source>
        <dbReference type="EMBL" id="MER7378423.1"/>
    </source>
</evidence>
<accession>A0ABV1Y3W0</accession>
<dbReference type="RefSeq" id="WP_190075153.1">
    <property type="nucleotide sequence ID" value="NZ_BNBM01000023.1"/>
</dbReference>
<evidence type="ECO:0000313" key="3">
    <source>
        <dbReference type="Proteomes" id="UP001486207"/>
    </source>
</evidence>
<feature type="region of interest" description="Disordered" evidence="1">
    <location>
        <begin position="213"/>
        <end position="239"/>
    </location>
</feature>
<dbReference type="InterPro" id="IPR045592">
    <property type="entry name" value="DUF6461"/>
</dbReference>
<name>A0ABV1Y3W0_9ACTN</name>
<evidence type="ECO:0000256" key="1">
    <source>
        <dbReference type="SAM" id="MobiDB-lite"/>
    </source>
</evidence>
<feature type="compositionally biased region" description="Polar residues" evidence="1">
    <location>
        <begin position="228"/>
        <end position="239"/>
    </location>
</feature>